<keyword evidence="3" id="KW-0804">Transcription</keyword>
<name>A0ABZ1ZZ70_STRNV</name>
<accession>A0ABZ1ZZ70</accession>
<evidence type="ECO:0000256" key="2">
    <source>
        <dbReference type="ARBA" id="ARBA00023125"/>
    </source>
</evidence>
<keyword evidence="2 4" id="KW-0238">DNA-binding</keyword>
<dbReference type="PROSITE" id="PS50977">
    <property type="entry name" value="HTH_TETR_2"/>
    <property type="match status" value="1"/>
</dbReference>
<dbReference type="PRINTS" id="PR00455">
    <property type="entry name" value="HTHTETR"/>
</dbReference>
<keyword evidence="1" id="KW-0805">Transcription regulation</keyword>
<evidence type="ECO:0000256" key="5">
    <source>
        <dbReference type="SAM" id="MobiDB-lite"/>
    </source>
</evidence>
<reference evidence="7" key="1">
    <citation type="submission" date="2022-10" db="EMBL/GenBank/DDBJ databases">
        <title>The complete genomes of actinobacterial strains from the NBC collection.</title>
        <authorList>
            <person name="Joergensen T.S."/>
            <person name="Alvarez Arevalo M."/>
            <person name="Sterndorff E.B."/>
            <person name="Faurdal D."/>
            <person name="Vuksanovic O."/>
            <person name="Mourched A.-S."/>
            <person name="Charusanti P."/>
            <person name="Shaw S."/>
            <person name="Blin K."/>
            <person name="Weber T."/>
        </authorList>
    </citation>
    <scope>NUCLEOTIDE SEQUENCE</scope>
    <source>
        <strain evidence="7">NBC_01432</strain>
    </source>
</reference>
<dbReference type="PANTHER" id="PTHR47506">
    <property type="entry name" value="TRANSCRIPTIONAL REGULATORY PROTEIN"/>
    <property type="match status" value="1"/>
</dbReference>
<evidence type="ECO:0000313" key="8">
    <source>
        <dbReference type="Proteomes" id="UP001432209"/>
    </source>
</evidence>
<protein>
    <submittedName>
        <fullName evidence="7">TetR/AcrR family transcriptional regulator</fullName>
    </submittedName>
</protein>
<feature type="domain" description="HTH tetR-type" evidence="6">
    <location>
        <begin position="10"/>
        <end position="70"/>
    </location>
</feature>
<dbReference type="InterPro" id="IPR036271">
    <property type="entry name" value="Tet_transcr_reg_TetR-rel_C_sf"/>
</dbReference>
<keyword evidence="8" id="KW-1185">Reference proteome</keyword>
<dbReference type="RefSeq" id="WP_329074033.1">
    <property type="nucleotide sequence ID" value="NZ_CP109495.1"/>
</dbReference>
<sequence>MGRVSKEQAQENRRRIVDTASRLFREQGTAGVSVADLMKAAGLTHGGFYKHFDSKEALVDEATARAFDGVGTGDRPDDDSDTGTGTGEGAAKDARRAFVENYLSPEHRDDMAGGCPTAGLATDMARGATGSAARHTYAEGVREFARRMADDDDDGLVRLSTMVGALILARAVNGDPLSDALLAAARAEVSA</sequence>
<dbReference type="InterPro" id="IPR001647">
    <property type="entry name" value="HTH_TetR"/>
</dbReference>
<gene>
    <name evidence="7" type="ORF">OG442_02080</name>
</gene>
<feature type="DNA-binding region" description="H-T-H motif" evidence="4">
    <location>
        <begin position="33"/>
        <end position="52"/>
    </location>
</feature>
<feature type="region of interest" description="Disordered" evidence="5">
    <location>
        <begin position="67"/>
        <end position="91"/>
    </location>
</feature>
<evidence type="ECO:0000259" key="6">
    <source>
        <dbReference type="PROSITE" id="PS50977"/>
    </source>
</evidence>
<dbReference type="Proteomes" id="UP001432209">
    <property type="component" value="Chromosome"/>
</dbReference>
<dbReference type="Pfam" id="PF00440">
    <property type="entry name" value="TetR_N"/>
    <property type="match status" value="1"/>
</dbReference>
<dbReference type="Gene3D" id="1.10.10.60">
    <property type="entry name" value="Homeodomain-like"/>
    <property type="match status" value="1"/>
</dbReference>
<evidence type="ECO:0000256" key="4">
    <source>
        <dbReference type="PROSITE-ProRule" id="PRU00335"/>
    </source>
</evidence>
<dbReference type="SUPFAM" id="SSF48498">
    <property type="entry name" value="Tetracyclin repressor-like, C-terminal domain"/>
    <property type="match status" value="1"/>
</dbReference>
<evidence type="ECO:0000256" key="1">
    <source>
        <dbReference type="ARBA" id="ARBA00023015"/>
    </source>
</evidence>
<evidence type="ECO:0000313" key="7">
    <source>
        <dbReference type="EMBL" id="WUX50434.1"/>
    </source>
</evidence>
<dbReference type="Gene3D" id="1.10.357.10">
    <property type="entry name" value="Tetracycline Repressor, domain 2"/>
    <property type="match status" value="1"/>
</dbReference>
<dbReference type="EMBL" id="CP109495">
    <property type="protein sequence ID" value="WUX50434.1"/>
    <property type="molecule type" value="Genomic_DNA"/>
</dbReference>
<proteinExistence type="predicted"/>
<dbReference type="SUPFAM" id="SSF46689">
    <property type="entry name" value="Homeodomain-like"/>
    <property type="match status" value="1"/>
</dbReference>
<evidence type="ECO:0000256" key="3">
    <source>
        <dbReference type="ARBA" id="ARBA00023163"/>
    </source>
</evidence>
<dbReference type="InterPro" id="IPR009057">
    <property type="entry name" value="Homeodomain-like_sf"/>
</dbReference>
<dbReference type="PANTHER" id="PTHR47506:SF7">
    <property type="entry name" value="TRANSCRIPTIONAL REGULATORY PROTEIN"/>
    <property type="match status" value="1"/>
</dbReference>
<organism evidence="7 8">
    <name type="scientific">Streptomyces niveus</name>
    <name type="common">Streptomyces spheroides</name>
    <dbReference type="NCBI Taxonomy" id="193462"/>
    <lineage>
        <taxon>Bacteria</taxon>
        <taxon>Bacillati</taxon>
        <taxon>Actinomycetota</taxon>
        <taxon>Actinomycetes</taxon>
        <taxon>Kitasatosporales</taxon>
        <taxon>Streptomycetaceae</taxon>
        <taxon>Streptomyces</taxon>
    </lineage>
</organism>